<dbReference type="EMBL" id="CP149822">
    <property type="protein sequence ID" value="WZN40629.1"/>
    <property type="molecule type" value="Genomic_DNA"/>
</dbReference>
<dbReference type="RefSeq" id="WP_341835544.1">
    <property type="nucleotide sequence ID" value="NZ_CP149822.1"/>
</dbReference>
<accession>A0ABZ2YLI8</accession>
<name>A0ABZ2YLI8_9BACT</name>
<sequence>MTPLIAQLQEDLRAAGTAAGQASARRFFKEEIKTYGVKSGAVKALAKPFIKALKTEPKAAAFAVCGELWKSGYMEETLIACDLSYSRRKEFVTADFKLFEHWLHEYVTNWAACDTFCNHTVGEFLMRFPDKLPVLLEWARSKNRWVRRAAAVSLIIPARKGLWLEEALQIATIMLHDEDDMVRKGYGWMLKSYAELHEAAVFDFVMKHKSSMPRTALRYAIEKMPADLKRRAMEK</sequence>
<keyword evidence="2" id="KW-1185">Reference proteome</keyword>
<dbReference type="PANTHER" id="PTHR34070">
    <property type="entry name" value="ARMADILLO-TYPE FOLD"/>
    <property type="match status" value="1"/>
</dbReference>
<dbReference type="Pfam" id="PF08713">
    <property type="entry name" value="DNA_alkylation"/>
    <property type="match status" value="1"/>
</dbReference>
<organism evidence="1 2">
    <name type="scientific">Chitinophaga pollutisoli</name>
    <dbReference type="NCBI Taxonomy" id="3133966"/>
    <lineage>
        <taxon>Bacteria</taxon>
        <taxon>Pseudomonadati</taxon>
        <taxon>Bacteroidota</taxon>
        <taxon>Chitinophagia</taxon>
        <taxon>Chitinophagales</taxon>
        <taxon>Chitinophagaceae</taxon>
        <taxon>Chitinophaga</taxon>
    </lineage>
</organism>
<dbReference type="CDD" id="cd06561">
    <property type="entry name" value="AlkD_like"/>
    <property type="match status" value="1"/>
</dbReference>
<dbReference type="Proteomes" id="UP001485459">
    <property type="component" value="Chromosome"/>
</dbReference>
<dbReference type="InterPro" id="IPR014825">
    <property type="entry name" value="DNA_alkylation"/>
</dbReference>
<dbReference type="InterPro" id="IPR016024">
    <property type="entry name" value="ARM-type_fold"/>
</dbReference>
<proteinExistence type="predicted"/>
<evidence type="ECO:0000313" key="2">
    <source>
        <dbReference type="Proteomes" id="UP001485459"/>
    </source>
</evidence>
<protein>
    <submittedName>
        <fullName evidence="1">DNA alkylation repair protein</fullName>
    </submittedName>
</protein>
<gene>
    <name evidence="1" type="ORF">WJU16_21950</name>
</gene>
<evidence type="ECO:0000313" key="1">
    <source>
        <dbReference type="EMBL" id="WZN40629.1"/>
    </source>
</evidence>
<dbReference type="SUPFAM" id="SSF48371">
    <property type="entry name" value="ARM repeat"/>
    <property type="match status" value="1"/>
</dbReference>
<reference evidence="2" key="1">
    <citation type="submission" date="2024-03" db="EMBL/GenBank/DDBJ databases">
        <title>Chitinophaga horti sp. nov., isolated from garden soil.</title>
        <authorList>
            <person name="Lee D.S."/>
            <person name="Han D.M."/>
            <person name="Baek J.H."/>
            <person name="Choi D.G."/>
            <person name="Jeon J.H."/>
            <person name="Jeon C.O."/>
        </authorList>
    </citation>
    <scope>NUCLEOTIDE SEQUENCE [LARGE SCALE GENOMIC DNA]</scope>
    <source>
        <strain evidence="2">GPA1</strain>
    </source>
</reference>
<dbReference type="PANTHER" id="PTHR34070:SF1">
    <property type="entry name" value="DNA ALKYLATION REPAIR PROTEIN"/>
    <property type="match status" value="1"/>
</dbReference>
<dbReference type="Gene3D" id="1.25.10.90">
    <property type="match status" value="1"/>
</dbReference>